<accession>A0ABS3MGT3</accession>
<evidence type="ECO:0000313" key="1">
    <source>
        <dbReference type="EMBL" id="MBO1430692.1"/>
    </source>
</evidence>
<protein>
    <recommendedName>
        <fullName evidence="3">Solute-binding protein family 3/N-terminal domain-containing protein</fullName>
    </recommendedName>
</protein>
<dbReference type="EMBL" id="JAGEPA010000001">
    <property type="protein sequence ID" value="MBO1430692.1"/>
    <property type="molecule type" value="Genomic_DNA"/>
</dbReference>
<evidence type="ECO:0008006" key="3">
    <source>
        <dbReference type="Google" id="ProtNLM"/>
    </source>
</evidence>
<name>A0ABS3MGT3_9BRAD</name>
<organism evidence="1 2">
    <name type="scientific">Bradyrhizobium quebecense</name>
    <dbReference type="NCBI Taxonomy" id="2748629"/>
    <lineage>
        <taxon>Bacteria</taxon>
        <taxon>Pseudomonadati</taxon>
        <taxon>Pseudomonadota</taxon>
        <taxon>Alphaproteobacteria</taxon>
        <taxon>Hyphomicrobiales</taxon>
        <taxon>Nitrobacteraceae</taxon>
        <taxon>Bradyrhizobium</taxon>
    </lineage>
</organism>
<gene>
    <name evidence="1" type="ORF">J4P68_14745</name>
</gene>
<sequence length="131" mass="14011">MTNAPVRLKVIDSGAALGAAEAFSKGQVDLAVVRSDVGDLSHAQAVIDVPTKEYDLTRKVVFKNIAPADARRQFNPSQSALIVVIPLTRKYLSQVRAWFTPGPKAAPVLIPIEAAGIMHRRASYGSSSVSQ</sequence>
<dbReference type="Proteomes" id="UP000692816">
    <property type="component" value="Unassembled WGS sequence"/>
</dbReference>
<keyword evidence="2" id="KW-1185">Reference proteome</keyword>
<proteinExistence type="predicted"/>
<dbReference type="RefSeq" id="WP_207833419.1">
    <property type="nucleotide sequence ID" value="NZ_CP088282.1"/>
</dbReference>
<reference evidence="1" key="1">
    <citation type="journal article" date="2021" name="Int. J. Syst. Evol. Microbiol.">
        <title>Bradyrhizobium septentrionale sp. nov. (sv. septentrionale) and Bradyrhizobium quebecense sp. nov. (sv. septentrionale) associated with legumes native to Canada possess rearranged symbiosis genes and numerous insertion sequences.</title>
        <authorList>
            <person name="Bromfield E.S.P."/>
            <person name="Cloutier S."/>
        </authorList>
    </citation>
    <scope>NUCLEOTIDE SEQUENCE</scope>
    <source>
        <strain evidence="1">12S5</strain>
    </source>
</reference>
<evidence type="ECO:0000313" key="2">
    <source>
        <dbReference type="Proteomes" id="UP000692816"/>
    </source>
</evidence>
<comment type="caution">
    <text evidence="1">The sequence shown here is derived from an EMBL/GenBank/DDBJ whole genome shotgun (WGS) entry which is preliminary data.</text>
</comment>